<dbReference type="InterPro" id="IPR008271">
    <property type="entry name" value="Ser/Thr_kinase_AS"/>
</dbReference>
<feature type="region of interest" description="Disordered" evidence="1">
    <location>
        <begin position="1"/>
        <end position="22"/>
    </location>
</feature>
<dbReference type="Pfam" id="PF00069">
    <property type="entry name" value="Pkinase"/>
    <property type="match status" value="1"/>
</dbReference>
<keyword evidence="4" id="KW-1185">Reference proteome</keyword>
<gene>
    <name evidence="3" type="ORF">SISSUDRAFT_1124852</name>
</gene>
<feature type="domain" description="Protein kinase" evidence="2">
    <location>
        <begin position="138"/>
        <end position="434"/>
    </location>
</feature>
<dbReference type="EMBL" id="KV428008">
    <property type="protein sequence ID" value="KZT43319.1"/>
    <property type="molecule type" value="Genomic_DNA"/>
</dbReference>
<dbReference type="AlphaFoldDB" id="A0A166I2B7"/>
<dbReference type="Proteomes" id="UP000076798">
    <property type="component" value="Unassembled WGS sequence"/>
</dbReference>
<evidence type="ECO:0000313" key="3">
    <source>
        <dbReference type="EMBL" id="KZT43319.1"/>
    </source>
</evidence>
<dbReference type="GO" id="GO:0004674">
    <property type="term" value="F:protein serine/threonine kinase activity"/>
    <property type="evidence" value="ECO:0007669"/>
    <property type="project" value="TreeGrafter"/>
</dbReference>
<dbReference type="OrthoDB" id="3248549at2759"/>
<evidence type="ECO:0000256" key="1">
    <source>
        <dbReference type="SAM" id="MobiDB-lite"/>
    </source>
</evidence>
<organism evidence="3 4">
    <name type="scientific">Sistotremastrum suecicum HHB10207 ss-3</name>
    <dbReference type="NCBI Taxonomy" id="1314776"/>
    <lineage>
        <taxon>Eukaryota</taxon>
        <taxon>Fungi</taxon>
        <taxon>Dikarya</taxon>
        <taxon>Basidiomycota</taxon>
        <taxon>Agaricomycotina</taxon>
        <taxon>Agaricomycetes</taxon>
        <taxon>Sistotremastrales</taxon>
        <taxon>Sistotremastraceae</taxon>
        <taxon>Sistotremastrum</taxon>
    </lineage>
</organism>
<protein>
    <submittedName>
        <fullName evidence="3">Kinase-like protein</fullName>
    </submittedName>
</protein>
<dbReference type="PANTHER" id="PTHR24359">
    <property type="entry name" value="SERINE/THREONINE-PROTEIN KINASE SBK1"/>
    <property type="match status" value="1"/>
</dbReference>
<dbReference type="InterPro" id="IPR011009">
    <property type="entry name" value="Kinase-like_dom_sf"/>
</dbReference>
<sequence length="476" mass="53447">MASSRSIFGRSRNGPTESPTTEQYLKNNNKIAEITLLHKQVQEHPKYAETVEESVTKIRDRNLRQAKDRNEKLLKAEQSTSIFGARKAQSKNKAESTELTDELAVLEYELKSTRERLLSLDQSSSLRSFDFEHGRIEYDNSQSGIRGGYALILQATFFPKERTTASSVVAMKLMSQNTSGLEERLKRATKEARIWEQLQHSNVAEFFYTIPMPETLLDQIVVVSPWSDGCGTGNATASSFLLDPANIEATPMIIQGIIAGLEYMHDPTTKPAVFHGDLKGNNILIFGTREAPIPRITDFGLSKMEAPDSSAPSVVIGAAHWAAPELFGTGDSSTVISAQSDVWSLGATIFELVTGRPLFHDKQFIAVVCFYVLETRRHREQEVADYLMCLPDPVRQVVHRIFVEDIAVRPTATDVSIMWETLRTQVQIHDHSWRSLMTTVQAPHFLHNRVTNPDGGRVLSNGEWATWMTNQREQRG</sequence>
<evidence type="ECO:0000259" key="2">
    <source>
        <dbReference type="PROSITE" id="PS50011"/>
    </source>
</evidence>
<dbReference type="PROSITE" id="PS50011">
    <property type="entry name" value="PROTEIN_KINASE_DOM"/>
    <property type="match status" value="1"/>
</dbReference>
<evidence type="ECO:0000313" key="4">
    <source>
        <dbReference type="Proteomes" id="UP000076798"/>
    </source>
</evidence>
<accession>A0A166I2B7</accession>
<keyword evidence="3" id="KW-0418">Kinase</keyword>
<dbReference type="GO" id="GO:0005524">
    <property type="term" value="F:ATP binding"/>
    <property type="evidence" value="ECO:0007669"/>
    <property type="project" value="InterPro"/>
</dbReference>
<dbReference type="PROSITE" id="PS00108">
    <property type="entry name" value="PROTEIN_KINASE_ST"/>
    <property type="match status" value="1"/>
</dbReference>
<dbReference type="Gene3D" id="1.10.510.10">
    <property type="entry name" value="Transferase(Phosphotransferase) domain 1"/>
    <property type="match status" value="1"/>
</dbReference>
<keyword evidence="3" id="KW-0808">Transferase</keyword>
<proteinExistence type="predicted"/>
<dbReference type="InterPro" id="IPR000719">
    <property type="entry name" value="Prot_kinase_dom"/>
</dbReference>
<name>A0A166I2B7_9AGAM</name>
<reference evidence="3 4" key="1">
    <citation type="journal article" date="2016" name="Mol. Biol. Evol.">
        <title>Comparative Genomics of Early-Diverging Mushroom-Forming Fungi Provides Insights into the Origins of Lignocellulose Decay Capabilities.</title>
        <authorList>
            <person name="Nagy L.G."/>
            <person name="Riley R."/>
            <person name="Tritt A."/>
            <person name="Adam C."/>
            <person name="Daum C."/>
            <person name="Floudas D."/>
            <person name="Sun H."/>
            <person name="Yadav J.S."/>
            <person name="Pangilinan J."/>
            <person name="Larsson K.H."/>
            <person name="Matsuura K."/>
            <person name="Barry K."/>
            <person name="Labutti K."/>
            <person name="Kuo R."/>
            <person name="Ohm R.A."/>
            <person name="Bhattacharya S.S."/>
            <person name="Shirouzu T."/>
            <person name="Yoshinaga Y."/>
            <person name="Martin F.M."/>
            <person name="Grigoriev I.V."/>
            <person name="Hibbett D.S."/>
        </authorList>
    </citation>
    <scope>NUCLEOTIDE SEQUENCE [LARGE SCALE GENOMIC DNA]</scope>
    <source>
        <strain evidence="3 4">HHB10207 ss-3</strain>
    </source>
</reference>
<dbReference type="SMART" id="SM00220">
    <property type="entry name" value="S_TKc"/>
    <property type="match status" value="1"/>
</dbReference>
<dbReference type="SUPFAM" id="SSF56112">
    <property type="entry name" value="Protein kinase-like (PK-like)"/>
    <property type="match status" value="1"/>
</dbReference>
<dbReference type="PANTHER" id="PTHR24359:SF1">
    <property type="entry name" value="INHIBITOR OF NUCLEAR FACTOR KAPPA-B KINASE EPSILON SUBUNIT HOMOLOG 1-RELATED"/>
    <property type="match status" value="1"/>
</dbReference>
<feature type="compositionally biased region" description="Polar residues" evidence="1">
    <location>
        <begin position="13"/>
        <end position="22"/>
    </location>
</feature>